<feature type="transmembrane region" description="Helical" evidence="1">
    <location>
        <begin position="203"/>
        <end position="225"/>
    </location>
</feature>
<keyword evidence="3" id="KW-1185">Reference proteome</keyword>
<dbReference type="RefSeq" id="WP_247419385.1">
    <property type="nucleotide sequence ID" value="NZ_JALLGW010000002.1"/>
</dbReference>
<organism evidence="2 3">
    <name type="scientific">Halomarina salina</name>
    <dbReference type="NCBI Taxonomy" id="1872699"/>
    <lineage>
        <taxon>Archaea</taxon>
        <taxon>Methanobacteriati</taxon>
        <taxon>Methanobacteriota</taxon>
        <taxon>Stenosarchaea group</taxon>
        <taxon>Halobacteria</taxon>
        <taxon>Halobacteriales</taxon>
        <taxon>Natronomonadaceae</taxon>
        <taxon>Halomarina</taxon>
    </lineage>
</organism>
<reference evidence="2 3" key="1">
    <citation type="journal article" date="2019" name="Int. J. Syst. Evol. Microbiol.">
        <title>The Global Catalogue of Microorganisms (GCM) 10K type strain sequencing project: providing services to taxonomists for standard genome sequencing and annotation.</title>
        <authorList>
            <consortium name="The Broad Institute Genomics Platform"/>
            <consortium name="The Broad Institute Genome Sequencing Center for Infectious Disease"/>
            <person name="Wu L."/>
            <person name="Ma J."/>
        </authorList>
    </citation>
    <scope>NUCLEOTIDE SEQUENCE [LARGE SCALE GENOMIC DNA]</scope>
    <source>
        <strain evidence="2 3">CGMCC 1.12543</strain>
    </source>
</reference>
<dbReference type="PROSITE" id="PS51257">
    <property type="entry name" value="PROKAR_LIPOPROTEIN"/>
    <property type="match status" value="1"/>
</dbReference>
<evidence type="ECO:0000313" key="3">
    <source>
        <dbReference type="Proteomes" id="UP001596099"/>
    </source>
</evidence>
<dbReference type="Pfam" id="PF19119">
    <property type="entry name" value="DUF5803"/>
    <property type="match status" value="1"/>
</dbReference>
<accession>A0ABD5RIH6</accession>
<proteinExistence type="predicted"/>
<evidence type="ECO:0000256" key="1">
    <source>
        <dbReference type="SAM" id="Phobius"/>
    </source>
</evidence>
<protein>
    <submittedName>
        <fullName evidence="2">DUF5803 family protein</fullName>
    </submittedName>
</protein>
<keyword evidence="1" id="KW-0812">Transmembrane</keyword>
<name>A0ABD5RIH6_9EURY</name>
<evidence type="ECO:0000313" key="2">
    <source>
        <dbReference type="EMBL" id="MFC5970392.1"/>
    </source>
</evidence>
<keyword evidence="1" id="KW-0472">Membrane</keyword>
<gene>
    <name evidence="2" type="ORF">ACFPYI_03530</name>
</gene>
<dbReference type="InterPro" id="IPR043826">
    <property type="entry name" value="DUF5803"/>
</dbReference>
<dbReference type="Proteomes" id="UP001596099">
    <property type="component" value="Unassembled WGS sequence"/>
</dbReference>
<dbReference type="EMBL" id="JBHSQH010000001">
    <property type="protein sequence ID" value="MFC5970392.1"/>
    <property type="molecule type" value="Genomic_DNA"/>
</dbReference>
<keyword evidence="1" id="KW-1133">Transmembrane helix</keyword>
<dbReference type="AlphaFoldDB" id="A0ABD5RIH6"/>
<sequence length="246" mass="27344">MRRALALCLLVLLTVSAGCTSLFGPGEVSDDQLNENATYDDVWQQDAQVYIDVRSNDYRAVYDLGENRTTLQVFGRNAFGLERPLDISGLRYRFDNGTVVSTDQHANFTVDQGREQLRITVPEANGTLAFTAPKSGKSFGVPAFIEGVSYEAALPPKTDVAVPLLSSVDPSPTRTTDEDGRIHIYWDSVSRDVSVRYYLDRDLLIFGALAGILTVAGIAGALYYLRQIRELERRREDVALDVNREE</sequence>
<comment type="caution">
    <text evidence="2">The sequence shown here is derived from an EMBL/GenBank/DDBJ whole genome shotgun (WGS) entry which is preliminary data.</text>
</comment>